<dbReference type="Proteomes" id="UP001238096">
    <property type="component" value="Chromosome"/>
</dbReference>
<dbReference type="SUPFAM" id="SSF53187">
    <property type="entry name" value="Zn-dependent exopeptidases"/>
    <property type="match status" value="1"/>
</dbReference>
<feature type="region of interest" description="Disordered" evidence="2">
    <location>
        <begin position="20"/>
        <end position="39"/>
    </location>
</feature>
<evidence type="ECO:0000259" key="3">
    <source>
        <dbReference type="SMART" id="SM00646"/>
    </source>
</evidence>
<accession>A0ABY9LHL8</accession>
<dbReference type="SMART" id="SM00646">
    <property type="entry name" value="Ami_3"/>
    <property type="match status" value="1"/>
</dbReference>
<evidence type="ECO:0000256" key="2">
    <source>
        <dbReference type="SAM" id="MobiDB-lite"/>
    </source>
</evidence>
<keyword evidence="1" id="KW-0378">Hydrolase</keyword>
<protein>
    <submittedName>
        <fullName evidence="4">GBS Bsp-like repeat-containing protein</fullName>
    </submittedName>
</protein>
<gene>
    <name evidence="4" type="ORF">N1496_01575</name>
</gene>
<dbReference type="Gene3D" id="2.60.40.3760">
    <property type="match status" value="4"/>
</dbReference>
<keyword evidence="5" id="KW-1185">Reference proteome</keyword>
<dbReference type="InterPro" id="IPR013688">
    <property type="entry name" value="GBS_Bsp-like"/>
</dbReference>
<evidence type="ECO:0000313" key="5">
    <source>
        <dbReference type="Proteomes" id="UP001238096"/>
    </source>
</evidence>
<dbReference type="Pfam" id="PF08481">
    <property type="entry name" value="GBS_Bsp-like"/>
    <property type="match status" value="4"/>
</dbReference>
<dbReference type="InterPro" id="IPR002508">
    <property type="entry name" value="MurNAc-LAA_cat"/>
</dbReference>
<name>A0ABY9LHL8_9STRE</name>
<sequence length="720" mass="79819">MVSSIQNEIKLSNVQKEVSGSTKDISDLASSSEQVKTSAITSNKGETVLQTIETPSATPLQVEVPISNQDIKVSSVTISDTTIKTNKTEQKIESLAKRAGQETTQKLVQSQLGSSKSAPVTSIADEQGIKIQYRETIPLNTTILYAVWGEEQGQNDLIWYNASPTGAAYVDFARHKEYGKYHIHTYTRKNEKMLGVSTLEVILLMPQVISQVTQNNISSFTVTVSKLPSTITSVSIPVWTAKDGQNDLIWYKATKTPIGDYQVLVNTLNHNDEKGLYHIHIYGYSTITGYQIGLVTRTYNNLFTRSDATVSVTNYAENKTTFTVNVLGTPTTKVIIGVQIAVWSEKNGQDDLKWYIPIIGNNTAIQLIDIANHSNLSDNYIVHVYTDYSDGSRVGVSLGTYKINKEVAVAIPPKVSVINFQSDNGKLDVGVLQGTKIIKAIRVAAWSEVNQTNIHWYVSSDIKDGQAIVSVDQIFHKFLKGNYTIHTYIDFSDNTTSGFNLGNYYFAENVKLSASQGNYAILNKIIYLDAGHGGYDSGASYFNQYEKSLNLQMQNRIKDKLESLGYKVVTTRTTDIFVDLLPRSQRANKTLADIFVSLHFNASINASAYGLETYYYEYSPEYPSAINETYHNDSERLRRSASLAQAIQMTTIANTGAKNNGVLRNTFAVLRETIAPSVLVEMGYMSNATEFNNIISSAYQEKLASGIVAGILSYYKQYSI</sequence>
<reference evidence="5" key="1">
    <citation type="submission" date="2022-10" db="EMBL/GenBank/DDBJ databases">
        <title>Streptococcus didelphis as causative of fatal infections in opossums (Didelphis albiventris).</title>
        <authorList>
            <person name="Breyer G.M."/>
            <person name="Da Silva M.E.R.J."/>
            <person name="Siqueira F.M."/>
        </authorList>
    </citation>
    <scope>NUCLEOTIDE SEQUENCE [LARGE SCALE GENOMIC DNA]</scope>
    <source>
        <strain evidence="5">LBVP101/21</strain>
    </source>
</reference>
<dbReference type="Pfam" id="PF01520">
    <property type="entry name" value="Amidase_3"/>
    <property type="match status" value="1"/>
</dbReference>
<dbReference type="PANTHER" id="PTHR30404:SF0">
    <property type="entry name" value="N-ACETYLMURAMOYL-L-ALANINE AMIDASE AMIC"/>
    <property type="match status" value="1"/>
</dbReference>
<organism evidence="4 5">
    <name type="scientific">Streptococcus didelphis</name>
    <dbReference type="NCBI Taxonomy" id="102886"/>
    <lineage>
        <taxon>Bacteria</taxon>
        <taxon>Bacillati</taxon>
        <taxon>Bacillota</taxon>
        <taxon>Bacilli</taxon>
        <taxon>Lactobacillales</taxon>
        <taxon>Streptococcaceae</taxon>
        <taxon>Streptococcus</taxon>
    </lineage>
</organism>
<feature type="domain" description="MurNAc-LAA" evidence="3">
    <location>
        <begin position="584"/>
        <end position="712"/>
    </location>
</feature>
<evidence type="ECO:0000313" key="4">
    <source>
        <dbReference type="EMBL" id="WMB28352.1"/>
    </source>
</evidence>
<evidence type="ECO:0000256" key="1">
    <source>
        <dbReference type="ARBA" id="ARBA00022801"/>
    </source>
</evidence>
<dbReference type="PANTHER" id="PTHR30404">
    <property type="entry name" value="N-ACETYLMURAMOYL-L-ALANINE AMIDASE"/>
    <property type="match status" value="1"/>
</dbReference>
<dbReference type="Gene3D" id="3.40.630.40">
    <property type="entry name" value="Zn-dependent exopeptidases"/>
    <property type="match status" value="1"/>
</dbReference>
<dbReference type="CDD" id="cd02696">
    <property type="entry name" value="MurNAc-LAA"/>
    <property type="match status" value="1"/>
</dbReference>
<dbReference type="InterPro" id="IPR050695">
    <property type="entry name" value="N-acetylmuramoyl_amidase_3"/>
</dbReference>
<dbReference type="EMBL" id="CP110509">
    <property type="protein sequence ID" value="WMB28352.1"/>
    <property type="molecule type" value="Genomic_DNA"/>
</dbReference>
<dbReference type="RefSeq" id="WP_083906195.1">
    <property type="nucleotide sequence ID" value="NZ_CP110509.1"/>
</dbReference>
<proteinExistence type="predicted"/>